<dbReference type="AlphaFoldDB" id="A0A382YFP8"/>
<dbReference type="InterPro" id="IPR020825">
    <property type="entry name" value="Phe-tRNA_synthase-like_B3/B4"/>
</dbReference>
<dbReference type="Pfam" id="PF03483">
    <property type="entry name" value="B3_4"/>
    <property type="match status" value="1"/>
</dbReference>
<feature type="non-terminal residue" evidence="2">
    <location>
        <position position="1"/>
    </location>
</feature>
<gene>
    <name evidence="2" type="ORF">METZ01_LOCUS434898</name>
</gene>
<reference evidence="2" key="1">
    <citation type="submission" date="2018-05" db="EMBL/GenBank/DDBJ databases">
        <authorList>
            <person name="Lanie J.A."/>
            <person name="Ng W.-L."/>
            <person name="Kazmierczak K.M."/>
            <person name="Andrzejewski T.M."/>
            <person name="Davidsen T.M."/>
            <person name="Wayne K.J."/>
            <person name="Tettelin H."/>
            <person name="Glass J.I."/>
            <person name="Rusch D."/>
            <person name="Podicherti R."/>
            <person name="Tsui H.-C.T."/>
            <person name="Winkler M.E."/>
        </authorList>
    </citation>
    <scope>NUCLEOTIDE SEQUENCE</scope>
</reference>
<name>A0A382YFP8_9ZZZZ</name>
<sequence>GKLSVRFGKKNETFHALDGQKYILNNNIPVVVDSNRVQAIAGVIGGKNSSVQMNTKNIIIECAYFNPKFVRLASKKYRLQTDASYRFERGVDPLMHSFAVT</sequence>
<dbReference type="Gene3D" id="3.50.40.10">
    <property type="entry name" value="Phenylalanyl-trna Synthetase, Chain B, domain 3"/>
    <property type="match status" value="1"/>
</dbReference>
<organism evidence="2">
    <name type="scientific">marine metagenome</name>
    <dbReference type="NCBI Taxonomy" id="408172"/>
    <lineage>
        <taxon>unclassified sequences</taxon>
        <taxon>metagenomes</taxon>
        <taxon>ecological metagenomes</taxon>
    </lineage>
</organism>
<dbReference type="SUPFAM" id="SSF56037">
    <property type="entry name" value="PheT/TilS domain"/>
    <property type="match status" value="1"/>
</dbReference>
<proteinExistence type="predicted"/>
<evidence type="ECO:0000313" key="2">
    <source>
        <dbReference type="EMBL" id="SVD82044.1"/>
    </source>
</evidence>
<protein>
    <recommendedName>
        <fullName evidence="1">B3/B4 tRNA-binding domain-containing protein</fullName>
    </recommendedName>
</protein>
<evidence type="ECO:0000259" key="1">
    <source>
        <dbReference type="SMART" id="SM00873"/>
    </source>
</evidence>
<dbReference type="EMBL" id="UINC01175425">
    <property type="protein sequence ID" value="SVD82044.1"/>
    <property type="molecule type" value="Genomic_DNA"/>
</dbReference>
<dbReference type="GO" id="GO:0004826">
    <property type="term" value="F:phenylalanine-tRNA ligase activity"/>
    <property type="evidence" value="ECO:0007669"/>
    <property type="project" value="InterPro"/>
</dbReference>
<dbReference type="InterPro" id="IPR005146">
    <property type="entry name" value="B3/B4_tRNA-bd"/>
</dbReference>
<accession>A0A382YFP8</accession>
<feature type="domain" description="B3/B4 tRNA-binding" evidence="1">
    <location>
        <begin position="1"/>
        <end position="100"/>
    </location>
</feature>
<dbReference type="GO" id="GO:0003723">
    <property type="term" value="F:RNA binding"/>
    <property type="evidence" value="ECO:0007669"/>
    <property type="project" value="InterPro"/>
</dbReference>
<dbReference type="SMART" id="SM00873">
    <property type="entry name" value="B3_4"/>
    <property type="match status" value="1"/>
</dbReference>